<organism evidence="3 4">
    <name type="scientific">Myceligenerans crystallogenes</name>
    <dbReference type="NCBI Taxonomy" id="316335"/>
    <lineage>
        <taxon>Bacteria</taxon>
        <taxon>Bacillati</taxon>
        <taxon>Actinomycetota</taxon>
        <taxon>Actinomycetes</taxon>
        <taxon>Micrococcales</taxon>
        <taxon>Promicromonosporaceae</taxon>
        <taxon>Myceligenerans</taxon>
    </lineage>
</organism>
<dbReference type="EMBL" id="BAAANL010000002">
    <property type="protein sequence ID" value="GAA1855940.1"/>
    <property type="molecule type" value="Genomic_DNA"/>
</dbReference>
<feature type="region of interest" description="Disordered" evidence="1">
    <location>
        <begin position="1"/>
        <end position="23"/>
    </location>
</feature>
<name>A0ABN2N8J0_9MICO</name>
<feature type="transmembrane region" description="Helical" evidence="2">
    <location>
        <begin position="319"/>
        <end position="342"/>
    </location>
</feature>
<keyword evidence="2" id="KW-0812">Transmembrane</keyword>
<feature type="transmembrane region" description="Helical" evidence="2">
    <location>
        <begin position="292"/>
        <end position="313"/>
    </location>
</feature>
<evidence type="ECO:0000256" key="1">
    <source>
        <dbReference type="SAM" id="MobiDB-lite"/>
    </source>
</evidence>
<dbReference type="Proteomes" id="UP001501094">
    <property type="component" value="Unassembled WGS sequence"/>
</dbReference>
<gene>
    <name evidence="3" type="ORF">GCM10009751_11200</name>
</gene>
<keyword evidence="2" id="KW-0472">Membrane</keyword>
<feature type="transmembrane region" description="Helical" evidence="2">
    <location>
        <begin position="72"/>
        <end position="95"/>
    </location>
</feature>
<feature type="transmembrane region" description="Helical" evidence="2">
    <location>
        <begin position="162"/>
        <end position="181"/>
    </location>
</feature>
<evidence type="ECO:0000313" key="3">
    <source>
        <dbReference type="EMBL" id="GAA1855940.1"/>
    </source>
</evidence>
<feature type="transmembrane region" description="Helical" evidence="2">
    <location>
        <begin position="107"/>
        <end position="127"/>
    </location>
</feature>
<comment type="caution">
    <text evidence="3">The sequence shown here is derived from an EMBL/GenBank/DDBJ whole genome shotgun (WGS) entry which is preliminary data.</text>
</comment>
<feature type="transmembrane region" description="Helical" evidence="2">
    <location>
        <begin position="252"/>
        <end position="271"/>
    </location>
</feature>
<evidence type="ECO:0000256" key="2">
    <source>
        <dbReference type="SAM" id="Phobius"/>
    </source>
</evidence>
<proteinExistence type="predicted"/>
<keyword evidence="4" id="KW-1185">Reference proteome</keyword>
<protein>
    <submittedName>
        <fullName evidence="3">Uncharacterized protein</fullName>
    </submittedName>
</protein>
<reference evidence="3 4" key="1">
    <citation type="journal article" date="2019" name="Int. J. Syst. Evol. Microbiol.">
        <title>The Global Catalogue of Microorganisms (GCM) 10K type strain sequencing project: providing services to taxonomists for standard genome sequencing and annotation.</title>
        <authorList>
            <consortium name="The Broad Institute Genomics Platform"/>
            <consortium name="The Broad Institute Genome Sequencing Center for Infectious Disease"/>
            <person name="Wu L."/>
            <person name="Ma J."/>
        </authorList>
    </citation>
    <scope>NUCLEOTIDE SEQUENCE [LARGE SCALE GENOMIC DNA]</scope>
    <source>
        <strain evidence="3 4">JCM 14326</strain>
    </source>
</reference>
<feature type="transmembrane region" description="Helical" evidence="2">
    <location>
        <begin position="133"/>
        <end position="150"/>
    </location>
</feature>
<evidence type="ECO:0000313" key="4">
    <source>
        <dbReference type="Proteomes" id="UP001501094"/>
    </source>
</evidence>
<feature type="transmembrane region" description="Helical" evidence="2">
    <location>
        <begin position="225"/>
        <end position="246"/>
    </location>
</feature>
<accession>A0ABN2N8J0</accession>
<sequence length="436" mass="45003">MGDETNPAGGDLSPYSLAGGRRTPDKPGALRRFMSWLGGSLLLYILGDPLREQVIDPLFSPLRDGGNEVVSFLLRPLSVLLIPVAVCIGVVVLAMRGAPRPARWPRRLRGVTAALVTVFLVATLASSYAGQPALTHLATVALVLIAVLLLEGNAWTRSGRRVGLAGTILALASLHYGVSQAKAGSGAFELLADPGAATLDLAGFFGLGIVLCTFGLAVLVDSRRLLTTALLGACLPMALWSGIAFLARGVPWASAAYGLGAIALAAAALALRRSTTQAPGTAGVIGRISGRTGTCAALIAGFAAMALAVAPIVDGHGLYLSYRVLLAGTSALLALSFWCCAAAQVAGRVVLTGLAGLLTGASFVWSATWSAMAGISGIGDPDYAIDRYNDWTLAASSQALLAAAFLVAGGGILLRRFDREERLIGLIARALDRFMR</sequence>
<feature type="transmembrane region" description="Helical" evidence="2">
    <location>
        <begin position="349"/>
        <end position="371"/>
    </location>
</feature>
<keyword evidence="2" id="KW-1133">Transmembrane helix</keyword>
<dbReference type="RefSeq" id="WP_344100418.1">
    <property type="nucleotide sequence ID" value="NZ_BAAANL010000002.1"/>
</dbReference>
<feature type="transmembrane region" description="Helical" evidence="2">
    <location>
        <begin position="391"/>
        <end position="414"/>
    </location>
</feature>
<feature type="transmembrane region" description="Helical" evidence="2">
    <location>
        <begin position="201"/>
        <end position="220"/>
    </location>
</feature>